<protein>
    <submittedName>
        <fullName evidence="2">Uncharacterized protein</fullName>
    </submittedName>
</protein>
<sequence>MKPITKIISLIIAVIAVGVGSFILVNKNNTPSYEIANPQTPASIEQAKYDRKHPFFIGKTFVGSTKQTNMLANKKQTIVWTVSISFKKNHTFQQYADNANDVSVVIQGTWRIVNDKIKLKYNQNGYVALYNQDGKDLAQGLPYTGKKVHVTKQTIANQLITVPKFKINGNILERTLLLSDSNNKKSAVMSISDGQAVLSVINYQNLIKKQIDQQVKQVSEGFSEKQKLAAILISYRDANKANRKNALKIQKIITENKKIYVKQKNNIWLIANSKQATPFLAIKEDITNGFSYANVKKVSKKIKIEHYQKFANANLRTFIPKYILQQTNNINQQQDYLKVQKNIKEV</sequence>
<dbReference type="RefSeq" id="WP_205143476.1">
    <property type="nucleotide sequence ID" value="NZ_JAFBDN010000006.1"/>
</dbReference>
<dbReference type="EMBL" id="JAGMVS010000063">
    <property type="protein sequence ID" value="MCM2437384.1"/>
    <property type="molecule type" value="Genomic_DNA"/>
</dbReference>
<keyword evidence="1" id="KW-0812">Transmembrane</keyword>
<evidence type="ECO:0000313" key="3">
    <source>
        <dbReference type="Proteomes" id="UP001057481"/>
    </source>
</evidence>
<dbReference type="Proteomes" id="UP001057481">
    <property type="component" value="Unassembled WGS sequence"/>
</dbReference>
<comment type="caution">
    <text evidence="2">The sequence shown here is derived from an EMBL/GenBank/DDBJ whole genome shotgun (WGS) entry which is preliminary data.</text>
</comment>
<accession>A0ABT0VHR7</accession>
<keyword evidence="1" id="KW-0472">Membrane</keyword>
<name>A0ABT0VHR7_9LACO</name>
<evidence type="ECO:0000313" key="2">
    <source>
        <dbReference type="EMBL" id="MCM2437384.1"/>
    </source>
</evidence>
<feature type="transmembrane region" description="Helical" evidence="1">
    <location>
        <begin position="7"/>
        <end position="25"/>
    </location>
</feature>
<proteinExistence type="predicted"/>
<keyword evidence="3" id="KW-1185">Reference proteome</keyword>
<gene>
    <name evidence="2" type="ORF">KAK10_05615</name>
</gene>
<reference evidence="2" key="1">
    <citation type="submission" date="2021-04" db="EMBL/GenBank/DDBJ databases">
        <title>Taxonomic assessment of Weissella genus.</title>
        <authorList>
            <person name="Fanelli F."/>
            <person name="Chieffi D."/>
            <person name="Dell'Aquila A."/>
            <person name="Gyu-Sung C."/>
            <person name="Franz C.M.A.P."/>
            <person name="Fusco V."/>
        </authorList>
    </citation>
    <scope>NUCLEOTIDE SEQUENCE</scope>
    <source>
        <strain evidence="2">LMG 25373</strain>
    </source>
</reference>
<evidence type="ECO:0000256" key="1">
    <source>
        <dbReference type="SAM" id="Phobius"/>
    </source>
</evidence>
<organism evidence="2 3">
    <name type="scientific">Periweissella beninensis</name>
    <dbReference type="NCBI Taxonomy" id="504936"/>
    <lineage>
        <taxon>Bacteria</taxon>
        <taxon>Bacillati</taxon>
        <taxon>Bacillota</taxon>
        <taxon>Bacilli</taxon>
        <taxon>Lactobacillales</taxon>
        <taxon>Lactobacillaceae</taxon>
        <taxon>Periweissella</taxon>
    </lineage>
</organism>
<keyword evidence="1" id="KW-1133">Transmembrane helix</keyword>